<dbReference type="Gene3D" id="3.40.50.300">
    <property type="entry name" value="P-loop containing nucleotide triphosphate hydrolases"/>
    <property type="match status" value="1"/>
</dbReference>
<dbReference type="AlphaFoldDB" id="A0AAN6RDG2"/>
<dbReference type="InterPro" id="IPR002182">
    <property type="entry name" value="NB-ARC"/>
</dbReference>
<dbReference type="EMBL" id="WVTA01000016">
    <property type="protein sequence ID" value="KAK3201546.1"/>
    <property type="molecule type" value="Genomic_DNA"/>
</dbReference>
<gene>
    <name evidence="4" type="ORF">GRF29_185g1317111</name>
</gene>
<dbReference type="PANTHER" id="PTHR10622">
    <property type="entry name" value="HET DOMAIN-CONTAINING PROTEIN"/>
    <property type="match status" value="1"/>
</dbReference>
<name>A0AAN6RDG2_9PLEO</name>
<dbReference type="SUPFAM" id="SSF52540">
    <property type="entry name" value="P-loop containing nucleoside triphosphate hydrolases"/>
    <property type="match status" value="1"/>
</dbReference>
<keyword evidence="1" id="KW-0802">TPR repeat</keyword>
<feature type="domain" description="NB-ARC" evidence="2">
    <location>
        <begin position="276"/>
        <end position="452"/>
    </location>
</feature>
<dbReference type="GO" id="GO:0043531">
    <property type="term" value="F:ADP binding"/>
    <property type="evidence" value="ECO:0007669"/>
    <property type="project" value="InterPro"/>
</dbReference>
<dbReference type="PANTHER" id="PTHR10622:SF13">
    <property type="entry name" value="NACHT DOMAIN-CONTAINING PROTEIN"/>
    <property type="match status" value="1"/>
</dbReference>
<dbReference type="Pfam" id="PF13424">
    <property type="entry name" value="TPR_12"/>
    <property type="match status" value="3"/>
</dbReference>
<dbReference type="Proteomes" id="UP001280581">
    <property type="component" value="Unassembled WGS sequence"/>
</dbReference>
<evidence type="ECO:0000259" key="2">
    <source>
        <dbReference type="Pfam" id="PF00931"/>
    </source>
</evidence>
<evidence type="ECO:0000313" key="4">
    <source>
        <dbReference type="EMBL" id="KAK3201546.1"/>
    </source>
</evidence>
<dbReference type="SMART" id="SM00028">
    <property type="entry name" value="TPR"/>
    <property type="match status" value="6"/>
</dbReference>
<feature type="non-terminal residue" evidence="4">
    <location>
        <position position="976"/>
    </location>
</feature>
<dbReference type="InterPro" id="IPR011990">
    <property type="entry name" value="TPR-like_helical_dom_sf"/>
</dbReference>
<feature type="repeat" description="TPR" evidence="1">
    <location>
        <begin position="680"/>
        <end position="713"/>
    </location>
</feature>
<accession>A0AAN6RDG2</accession>
<dbReference type="Pfam" id="PF06985">
    <property type="entry name" value="HET"/>
    <property type="match status" value="1"/>
</dbReference>
<reference evidence="4 5" key="1">
    <citation type="submission" date="2021-02" db="EMBL/GenBank/DDBJ databases">
        <title>Genome assembly of Pseudopithomyces chartarum.</title>
        <authorList>
            <person name="Jauregui R."/>
            <person name="Singh J."/>
            <person name="Voisey C."/>
        </authorList>
    </citation>
    <scope>NUCLEOTIDE SEQUENCE [LARGE SCALE GENOMIC DNA]</scope>
    <source>
        <strain evidence="4 5">AGR01</strain>
    </source>
</reference>
<dbReference type="PROSITE" id="PS50005">
    <property type="entry name" value="TPR"/>
    <property type="match status" value="2"/>
</dbReference>
<proteinExistence type="predicted"/>
<dbReference type="SUPFAM" id="SSF48452">
    <property type="entry name" value="TPR-like"/>
    <property type="match status" value="2"/>
</dbReference>
<evidence type="ECO:0000313" key="5">
    <source>
        <dbReference type="Proteomes" id="UP001280581"/>
    </source>
</evidence>
<dbReference type="InterPro" id="IPR010730">
    <property type="entry name" value="HET"/>
</dbReference>
<evidence type="ECO:0000256" key="1">
    <source>
        <dbReference type="PROSITE-ProRule" id="PRU00339"/>
    </source>
</evidence>
<organism evidence="4 5">
    <name type="scientific">Pseudopithomyces chartarum</name>
    <dbReference type="NCBI Taxonomy" id="1892770"/>
    <lineage>
        <taxon>Eukaryota</taxon>
        <taxon>Fungi</taxon>
        <taxon>Dikarya</taxon>
        <taxon>Ascomycota</taxon>
        <taxon>Pezizomycotina</taxon>
        <taxon>Dothideomycetes</taxon>
        <taxon>Pleosporomycetidae</taxon>
        <taxon>Pleosporales</taxon>
        <taxon>Massarineae</taxon>
        <taxon>Didymosphaeriaceae</taxon>
        <taxon>Pseudopithomyces</taxon>
    </lineage>
</organism>
<dbReference type="PRINTS" id="PR00381">
    <property type="entry name" value="KINESINLIGHT"/>
</dbReference>
<dbReference type="Gene3D" id="1.25.40.10">
    <property type="entry name" value="Tetratricopeptide repeat domain"/>
    <property type="match status" value="2"/>
</dbReference>
<feature type="repeat" description="TPR" evidence="1">
    <location>
        <begin position="722"/>
        <end position="755"/>
    </location>
</feature>
<evidence type="ECO:0000259" key="3">
    <source>
        <dbReference type="Pfam" id="PF06985"/>
    </source>
</evidence>
<dbReference type="InterPro" id="IPR019734">
    <property type="entry name" value="TPR_rpt"/>
</dbReference>
<comment type="caution">
    <text evidence="4">The sequence shown here is derived from an EMBL/GenBank/DDBJ whole genome shotgun (WGS) entry which is preliminary data.</text>
</comment>
<protein>
    <recommendedName>
        <fullName evidence="6">HET-domain-containing protein</fullName>
    </recommendedName>
</protein>
<keyword evidence="5" id="KW-1185">Reference proteome</keyword>
<dbReference type="Pfam" id="PF00931">
    <property type="entry name" value="NB-ARC"/>
    <property type="match status" value="1"/>
</dbReference>
<sequence length="976" mass="109485">MALIRLLQRKSDGDIVFRETTRSNVPAYAILSHTWGEEEVLFQDLEDGTDISKAVSKAGWKKIQFCAKQAAADGLQHFWIDTCCIDKKNAVELSTAINSMFRWYQDAARCYVYLSDVSKADSADDERAWKEAFRKSRWFTRGWTLQELIAPKSVDFFGSEGERLGSKLLLESEIHEITGIAKNALRNYALSSFSIEERRSWGKCRNTTIEEDEAYCLLGIFDVSMSLIYGERRDRAFRRLEEEIHKLINIGVDFEQYAIGLNLASIPEPAQFVAREKELSEMYELLRDHDRSGRSAVVLHGLGGIGKTQLAIEYGRKHKEKYTAIFWLNANDEDSLRLSFRDIAQQVLKYHPSTGVLCNVDLDGDLDRVVSAVKAWLDLRDNTRWLMIYDNYDNPRTAGYSDRSTVDVRRYLPESDQGSIIITTRSANVTQGRRLYVQKLTNLEDGLQILSNMSRRKDINDDPDAKALVIKLDGLPLALSTAGAYLEHVTTSFAEYLRLYEASWLELQKTSPKLNSYEDRSLYTTWQITFDRIQQQNAASAQLLKLWAYFDKQDVWFGLLRHAHSTSDKLIQELTEDEMNFNRAVRLLCEYGLVHVEPSLGQPSVSAGYGVHSCVHSWTLSVLNDRWDGGLARLALTCIASEVPNKDADTWWLLEQRLLQHAARHELSITTGTADIIGIEWALHNLGMLYADQGKLAEAEAIYSRALQGKEEALGPKHTSTLNTVNNLGLLYADQGKLVEAEAMYSRALQGKEEALGPKPTLTLNTVNNLGLLYADQGKLAEAEAMYSRALQGYEEVLGPKHTSTLDTVNNLGNLYANQGKLAAAEAMYSRALQGYEEALGPKHTSTLNTVNNLGALYANQGKLVDAEAMYSRALQGKEEALGPKHTSTLDTVNNLGNLYANQGKLAAAEAMYSRALQGYEEVLGPKLFQSYLPALNTMFNFGDLLSLTGREDTAMTMYTRALVGYTTIQGPSSTQ</sequence>
<evidence type="ECO:0008006" key="6">
    <source>
        <dbReference type="Google" id="ProtNLM"/>
    </source>
</evidence>
<feature type="domain" description="Heterokaryon incompatibility" evidence="3">
    <location>
        <begin position="28"/>
        <end position="119"/>
    </location>
</feature>
<dbReference type="InterPro" id="IPR027417">
    <property type="entry name" value="P-loop_NTPase"/>
</dbReference>